<feature type="region of interest" description="Disordered" evidence="1">
    <location>
        <begin position="56"/>
        <end position="76"/>
    </location>
</feature>
<feature type="non-terminal residue" evidence="3">
    <location>
        <position position="151"/>
    </location>
</feature>
<keyword evidence="4" id="KW-1185">Reference proteome</keyword>
<evidence type="ECO:0000259" key="2">
    <source>
        <dbReference type="Pfam" id="PF00160"/>
    </source>
</evidence>
<organism evidence="3 4">
    <name type="scientific">Prorocentrum cordatum</name>
    <dbReference type="NCBI Taxonomy" id="2364126"/>
    <lineage>
        <taxon>Eukaryota</taxon>
        <taxon>Sar</taxon>
        <taxon>Alveolata</taxon>
        <taxon>Dinophyceae</taxon>
        <taxon>Prorocentrales</taxon>
        <taxon>Prorocentraceae</taxon>
        <taxon>Prorocentrum</taxon>
    </lineage>
</organism>
<name>A0ABN9RLQ0_9DINO</name>
<dbReference type="SUPFAM" id="SSF50891">
    <property type="entry name" value="Cyclophilin-like"/>
    <property type="match status" value="1"/>
</dbReference>
<dbReference type="Proteomes" id="UP001189429">
    <property type="component" value="Unassembled WGS sequence"/>
</dbReference>
<evidence type="ECO:0000313" key="3">
    <source>
        <dbReference type="EMBL" id="CAK0819650.1"/>
    </source>
</evidence>
<comment type="caution">
    <text evidence="3">The sequence shown here is derived from an EMBL/GenBank/DDBJ whole genome shotgun (WGS) entry which is preliminary data.</text>
</comment>
<dbReference type="EMBL" id="CAUYUJ010007122">
    <property type="protein sequence ID" value="CAK0819650.1"/>
    <property type="molecule type" value="Genomic_DNA"/>
</dbReference>
<proteinExistence type="predicted"/>
<dbReference type="InterPro" id="IPR002130">
    <property type="entry name" value="Cyclophilin-type_PPIase_dom"/>
</dbReference>
<reference evidence="3" key="1">
    <citation type="submission" date="2023-10" db="EMBL/GenBank/DDBJ databases">
        <authorList>
            <person name="Chen Y."/>
            <person name="Shah S."/>
            <person name="Dougan E. K."/>
            <person name="Thang M."/>
            <person name="Chan C."/>
        </authorList>
    </citation>
    <scope>NUCLEOTIDE SEQUENCE [LARGE SCALE GENOMIC DNA]</scope>
</reference>
<evidence type="ECO:0000313" key="4">
    <source>
        <dbReference type="Proteomes" id="UP001189429"/>
    </source>
</evidence>
<dbReference type="Pfam" id="PF00160">
    <property type="entry name" value="Pro_isomerase"/>
    <property type="match status" value="1"/>
</dbReference>
<evidence type="ECO:0000256" key="1">
    <source>
        <dbReference type="SAM" id="MobiDB-lite"/>
    </source>
</evidence>
<feature type="domain" description="PPIase cyclophilin-type" evidence="2">
    <location>
        <begin position="97"/>
        <end position="149"/>
    </location>
</feature>
<dbReference type="InterPro" id="IPR029000">
    <property type="entry name" value="Cyclophilin-like_dom_sf"/>
</dbReference>
<gene>
    <name evidence="3" type="ORF">PCOR1329_LOCUS21592</name>
</gene>
<accession>A0ABN9RLQ0</accession>
<dbReference type="Gene3D" id="2.40.100.10">
    <property type="entry name" value="Cyclophilin-like"/>
    <property type="match status" value="1"/>
</dbReference>
<protein>
    <recommendedName>
        <fullName evidence="2">PPIase cyclophilin-type domain-containing protein</fullName>
    </recommendedName>
</protein>
<sequence>MSANAFKFVVPDCDVDSTLSVPAPDGMQLKIPLKGSQIQPGDEIYMSKGSSGQWSLQKAVRGAPTPQQGAPAPQPAPQWLSAAEMAAHCSGPGSAAVRLDTTKGPIVVRVAPAWAPRGAQRFLQLVEEGYFTDIAIYRAIRGGLLQFGVVQ</sequence>
<feature type="compositionally biased region" description="Low complexity" evidence="1">
    <location>
        <begin position="62"/>
        <end position="71"/>
    </location>
</feature>